<evidence type="ECO:0000259" key="6">
    <source>
        <dbReference type="PROSITE" id="PS51695"/>
    </source>
</evidence>
<proteinExistence type="predicted"/>
<dbReference type="SUPFAM" id="SSF49464">
    <property type="entry name" value="Carboxypeptidase regulatory domain-like"/>
    <property type="match status" value="1"/>
</dbReference>
<comment type="caution">
    <text evidence="7">The sequence shown here is derived from an EMBL/GenBank/DDBJ whole genome shotgun (WGS) entry which is preliminary data.</text>
</comment>
<keyword evidence="1" id="KW-0645">Protease</keyword>
<protein>
    <submittedName>
        <fullName evidence="7">Kelch motif-containing protein</fullName>
    </submittedName>
</protein>
<dbReference type="GO" id="GO:0006508">
    <property type="term" value="P:proteolysis"/>
    <property type="evidence" value="ECO:0007669"/>
    <property type="project" value="UniProtKB-KW"/>
</dbReference>
<dbReference type="InterPro" id="IPR008969">
    <property type="entry name" value="CarboxyPept-like_regulatory"/>
</dbReference>
<dbReference type="InterPro" id="IPR006652">
    <property type="entry name" value="Kelch_1"/>
</dbReference>
<dbReference type="Proteomes" id="UP001152519">
    <property type="component" value="Unassembled WGS sequence"/>
</dbReference>
<dbReference type="GO" id="GO:0004252">
    <property type="term" value="F:serine-type endopeptidase activity"/>
    <property type="evidence" value="ECO:0007669"/>
    <property type="project" value="InterPro"/>
</dbReference>
<evidence type="ECO:0000313" key="7">
    <source>
        <dbReference type="EMBL" id="CAG6398654.1"/>
    </source>
</evidence>
<dbReference type="Pfam" id="PF13620">
    <property type="entry name" value="CarboxypepD_reg"/>
    <property type="match status" value="1"/>
</dbReference>
<dbReference type="PROSITE" id="PS00138">
    <property type="entry name" value="SUBTILASE_SER"/>
    <property type="match status" value="1"/>
</dbReference>
<dbReference type="Gene3D" id="2.120.10.80">
    <property type="entry name" value="Kelch-type beta propeller"/>
    <property type="match status" value="1"/>
</dbReference>
<dbReference type="Gene3D" id="3.40.50.200">
    <property type="entry name" value="Peptidase S8/S53 domain"/>
    <property type="match status" value="1"/>
</dbReference>
<feature type="chain" id="PRO_5040761696" evidence="5">
    <location>
        <begin position="46"/>
        <end position="1339"/>
    </location>
</feature>
<feature type="signal peptide" evidence="5">
    <location>
        <begin position="1"/>
        <end position="45"/>
    </location>
</feature>
<evidence type="ECO:0000313" key="8">
    <source>
        <dbReference type="Proteomes" id="UP001152519"/>
    </source>
</evidence>
<dbReference type="InterPro" id="IPR013784">
    <property type="entry name" value="Carb-bd-like_fold"/>
</dbReference>
<dbReference type="PANTHER" id="PTHR45632">
    <property type="entry name" value="LD33804P"/>
    <property type="match status" value="1"/>
</dbReference>
<dbReference type="InterPro" id="IPR036852">
    <property type="entry name" value="Peptidase_S8/S53_dom_sf"/>
</dbReference>
<dbReference type="InterPro" id="IPR023828">
    <property type="entry name" value="Peptidase_S8_Ser-AS"/>
</dbReference>
<dbReference type="SUPFAM" id="SSF52743">
    <property type="entry name" value="Subtilisin-like"/>
    <property type="match status" value="1"/>
</dbReference>
<dbReference type="PROSITE" id="PS51695">
    <property type="entry name" value="SEDOLISIN"/>
    <property type="match status" value="1"/>
</dbReference>
<evidence type="ECO:0000256" key="4">
    <source>
        <dbReference type="SAM" id="MobiDB-lite"/>
    </source>
</evidence>
<dbReference type="Pfam" id="PF01344">
    <property type="entry name" value="Kelch_1"/>
    <property type="match status" value="2"/>
</dbReference>
<organism evidence="7 8">
    <name type="scientific">Actinacidiphila cocklensis</name>
    <dbReference type="NCBI Taxonomy" id="887465"/>
    <lineage>
        <taxon>Bacteria</taxon>
        <taxon>Bacillati</taxon>
        <taxon>Actinomycetota</taxon>
        <taxon>Actinomycetes</taxon>
        <taxon>Kitasatosporales</taxon>
        <taxon>Streptomycetaceae</taxon>
        <taxon>Actinacidiphila</taxon>
    </lineage>
</organism>
<feature type="region of interest" description="Disordered" evidence="4">
    <location>
        <begin position="935"/>
        <end position="982"/>
    </location>
</feature>
<dbReference type="EMBL" id="CAJSLV010000106">
    <property type="protein sequence ID" value="CAG6398654.1"/>
    <property type="molecule type" value="Genomic_DNA"/>
</dbReference>
<dbReference type="Gene3D" id="2.60.40.1120">
    <property type="entry name" value="Carboxypeptidase-like, regulatory domain"/>
    <property type="match status" value="3"/>
</dbReference>
<dbReference type="SUPFAM" id="SSF117281">
    <property type="entry name" value="Kelch motif"/>
    <property type="match status" value="1"/>
</dbReference>
<keyword evidence="5" id="KW-0732">Signal</keyword>
<dbReference type="InterPro" id="IPR000209">
    <property type="entry name" value="Peptidase_S8/S53_dom"/>
</dbReference>
<keyword evidence="2" id="KW-0378">Hydrolase</keyword>
<evidence type="ECO:0000256" key="3">
    <source>
        <dbReference type="ARBA" id="ARBA00022825"/>
    </source>
</evidence>
<accession>A0A9W4GUX6</accession>
<dbReference type="GO" id="GO:0030246">
    <property type="term" value="F:carbohydrate binding"/>
    <property type="evidence" value="ECO:0007669"/>
    <property type="project" value="InterPro"/>
</dbReference>
<feature type="domain" description="Peptidase S53" evidence="6">
    <location>
        <begin position="126"/>
        <end position="454"/>
    </location>
</feature>
<dbReference type="Gene3D" id="2.60.120.200">
    <property type="match status" value="1"/>
</dbReference>
<evidence type="ECO:0000256" key="2">
    <source>
        <dbReference type="ARBA" id="ARBA00022801"/>
    </source>
</evidence>
<reference evidence="7" key="1">
    <citation type="submission" date="2021-05" db="EMBL/GenBank/DDBJ databases">
        <authorList>
            <person name="Arsene-Ploetze F."/>
        </authorList>
    </citation>
    <scope>NUCLEOTIDE SEQUENCE</scope>
    <source>
        <strain evidence="7">DSM 42138</strain>
    </source>
</reference>
<evidence type="ECO:0000256" key="5">
    <source>
        <dbReference type="SAM" id="SignalP"/>
    </source>
</evidence>
<dbReference type="Pfam" id="PF00082">
    <property type="entry name" value="Peptidase_S8"/>
    <property type="match status" value="1"/>
</dbReference>
<dbReference type="SUPFAM" id="SSF49452">
    <property type="entry name" value="Starch-binding domain-like"/>
    <property type="match status" value="1"/>
</dbReference>
<name>A0A9W4GUX6_9ACTN</name>
<sequence>MRSPTRHNRRATHLSLRSVTVAMAMAMAMAITAATAAVLPTIAHAADGAPAGTPAPPAATAPAPPARLAAQTTPGKFAVPAGCNVGHNTGPGDESNDTSYARCFADGLADAQGRLVQQDDEPLPTSLGPADIQQAYNLPSGGDGRTVAIVDAFGYASAESDLAVFRAHYGLPSCTTENGCFTKVDQRGGTDYPAEDPDWSIETALDLDAVSAACPRCHILLVEADNNGSPNLGQAVDTAARLGAAAISNSYGVAGEIPFESYYDHYYDHPGIAVTASTGDYGNVQSYPATDPDVIAVGGTTLTRDSPSPRGWTETAWADGGSGCSLYEPAPDFQQDVATGCSGNRATADVAADADSVSGLAVYNTLGQDGWAQWGGTSLASPLVAAMYALAGPAVPGTYPASYVYRKGASLNDVTEGTDGFCGGIECTAGPGWDGPTGVGTPNGVSALTLGPSADVTGTVTAGRAALPGATITLTDPSGYAFHGVTDAHGRFDVAVAAGTYRMVISDFGYDTSALDGMTVTAGDSVRRSVDLRKLPTRTVTGRVHDASGQGWPLYAEITVKGVPNGAAFTDPFTGRYSLQLPVGTSYTLSAAPVDMPGYHTTTATIDLGAGSGTITHDIGLDVDTSTCTAAGYTYTYDGVGTDFEGWSAAQDGWAVTDDAGEGKTWVFDDPGQKGNLTGGNGRFAIVDDWYDPAPHDTSLLTPTFSFAHQRNPQIGFNTYYFNPGFGTQAGYVDLSLDGGASWQTVWTAPDRTVQGQVTVPVPQAAGASDVKVRFRFVGVYDNYWEIDNVFAGSRSCDPVAGGLVAGQVTDANTGAPLTGAEVSEQGGTPAVTQATTDDPALGDGFYWLFAPGTDGRPMTAAGRHYTTATATAAPRAHAVVNHDWALRAGQLTAGPASISVHSGGGSPTTSRTRTLTLRNTGTGPATVTIVAHDRGFTPPGGRHQDTSPGARLKQTRVAPSPRPFGPLAPGHAPDAGPLPPKDASVNPVWSDLPDYPTPIMDNVVAENDGTVYSVSGLNDSGVTADGAAYDSSAGSWRAITPMPQARENAMGGFVNGKLYVTGGWDPQGNPTSTTYVYDPARDSWSRVADMPAPATDAAAAVLGGRLYVVAGCSTATCDAASSVYRYDPHTDAWTKLADYPQDDVLLGCAASGDGLVCAGGIGPVTNDASDAAYRYVAGSDTWTRIADLPRPTWGMAYAGVGGKLQLVGGIAAYQITNQAEEYDPTAGAWSALPNATYALYRGGAACGLTRVGGGLDSSAATPYTEALPGQDACVTGSDVGWLSTSRTQVTVPAGKTVTVQVRADVSAASTPGTYQAQLAFVSDTPYTIPPVTVALTTR</sequence>
<feature type="compositionally biased region" description="Low complexity" evidence="4">
    <location>
        <begin position="908"/>
        <end position="922"/>
    </location>
</feature>
<keyword evidence="8" id="KW-1185">Reference proteome</keyword>
<evidence type="ECO:0000256" key="1">
    <source>
        <dbReference type="ARBA" id="ARBA00022670"/>
    </source>
</evidence>
<keyword evidence="3" id="KW-0720">Serine protease</keyword>
<dbReference type="InterPro" id="IPR030400">
    <property type="entry name" value="Sedolisin_dom"/>
</dbReference>
<gene>
    <name evidence="7" type="ORF">SCOCK_720014</name>
</gene>
<dbReference type="InterPro" id="IPR015915">
    <property type="entry name" value="Kelch-typ_b-propeller"/>
</dbReference>
<feature type="region of interest" description="Disordered" evidence="4">
    <location>
        <begin position="898"/>
        <end position="922"/>
    </location>
</feature>
<dbReference type="SMART" id="SM00612">
    <property type="entry name" value="Kelch"/>
    <property type="match status" value="5"/>
</dbReference>